<evidence type="ECO:0000313" key="9">
    <source>
        <dbReference type="Proteomes" id="UP001295794"/>
    </source>
</evidence>
<evidence type="ECO:0000256" key="1">
    <source>
        <dbReference type="ARBA" id="ARBA00004127"/>
    </source>
</evidence>
<dbReference type="GO" id="GO:0016020">
    <property type="term" value="C:membrane"/>
    <property type="evidence" value="ECO:0007669"/>
    <property type="project" value="InterPro"/>
</dbReference>
<dbReference type="GO" id="GO:0012505">
    <property type="term" value="C:endomembrane system"/>
    <property type="evidence" value="ECO:0007669"/>
    <property type="project" value="UniProtKB-SubCell"/>
</dbReference>
<keyword evidence="2 6" id="KW-0812">Transmembrane</keyword>
<feature type="transmembrane region" description="Helical" evidence="6">
    <location>
        <begin position="126"/>
        <end position="144"/>
    </location>
</feature>
<comment type="subcellular location">
    <subcellularLocation>
        <location evidence="1">Endomembrane system</location>
        <topology evidence="1">Multi-pass membrane protein</topology>
    </subcellularLocation>
</comment>
<dbReference type="PANTHER" id="PTHR12242:SF1">
    <property type="entry name" value="MYND-TYPE DOMAIN-CONTAINING PROTEIN"/>
    <property type="match status" value="1"/>
</dbReference>
<feature type="transmembrane region" description="Helical" evidence="6">
    <location>
        <begin position="267"/>
        <end position="289"/>
    </location>
</feature>
<dbReference type="EMBL" id="CAVNYO010000174">
    <property type="protein sequence ID" value="CAK5271746.1"/>
    <property type="molecule type" value="Genomic_DNA"/>
</dbReference>
<evidence type="ECO:0000313" key="7">
    <source>
        <dbReference type="EMBL" id="CAK5270863.1"/>
    </source>
</evidence>
<evidence type="ECO:0000256" key="2">
    <source>
        <dbReference type="ARBA" id="ARBA00022692"/>
    </source>
</evidence>
<gene>
    <name evidence="7" type="ORF">MYCIT1_LOCUS15617</name>
    <name evidence="8" type="ORF">MYCIT1_LOCUS17024</name>
</gene>
<dbReference type="PANTHER" id="PTHR12242">
    <property type="entry name" value="OS02G0130600 PROTEIN-RELATED"/>
    <property type="match status" value="1"/>
</dbReference>
<reference evidence="7" key="1">
    <citation type="submission" date="2023-11" db="EMBL/GenBank/DDBJ databases">
        <authorList>
            <person name="De Vega J J."/>
            <person name="De Vega J J."/>
        </authorList>
    </citation>
    <scope>NUCLEOTIDE SEQUENCE</scope>
</reference>
<feature type="region of interest" description="Disordered" evidence="5">
    <location>
        <begin position="1"/>
        <end position="32"/>
    </location>
</feature>
<dbReference type="Pfam" id="PF04750">
    <property type="entry name" value="Far-17a_AIG1"/>
    <property type="match status" value="1"/>
</dbReference>
<feature type="transmembrane region" description="Helical" evidence="6">
    <location>
        <begin position="165"/>
        <end position="186"/>
    </location>
</feature>
<evidence type="ECO:0000313" key="8">
    <source>
        <dbReference type="EMBL" id="CAK5271746.1"/>
    </source>
</evidence>
<keyword evidence="9" id="KW-1185">Reference proteome</keyword>
<proteinExistence type="predicted"/>
<dbReference type="AlphaFoldDB" id="A0AAD2JZP3"/>
<keyword evidence="4 6" id="KW-0472">Membrane</keyword>
<evidence type="ECO:0000256" key="4">
    <source>
        <dbReference type="ARBA" id="ARBA00023136"/>
    </source>
</evidence>
<sequence>MDRRSSHHITITHSNPNQATRGRVPFPLSSPSSSSPPPHFSFLAAWMKSPVLPRGWAIVGVPRYAADTFDPTHRYVTSPLFPLPVFAALRSLIALYALCTICTTLGLDVAEGSGPSFLSFFTDLSYIGLTAYYIAAAVQTVGYARYGSRGYVLQRWPRALQAAHVLLQGTITTFPFIVTAVFWSLLSSPSTFATKRTAWGNISIHALNSVFAFFDLVFTNVPPAPWISSVVGIVLLGGYLGVAYITHKTQGFYTYGFLDPQTQHATLAAYIIGIAAGQIILFCIVRGIVMLRQRLCERFGRVEMAQQHDPETLDQWEEVEVPAAMKDEQQDSGSSQKNSGLSDSAV</sequence>
<feature type="compositionally biased region" description="Polar residues" evidence="5">
    <location>
        <begin position="8"/>
        <end position="20"/>
    </location>
</feature>
<evidence type="ECO:0000256" key="3">
    <source>
        <dbReference type="ARBA" id="ARBA00022989"/>
    </source>
</evidence>
<feature type="transmembrane region" description="Helical" evidence="6">
    <location>
        <begin position="198"/>
        <end position="218"/>
    </location>
</feature>
<feature type="region of interest" description="Disordered" evidence="5">
    <location>
        <begin position="311"/>
        <end position="346"/>
    </location>
</feature>
<keyword evidence="3 6" id="KW-1133">Transmembrane helix</keyword>
<feature type="transmembrane region" description="Helical" evidence="6">
    <location>
        <begin position="83"/>
        <end position="106"/>
    </location>
</feature>
<comment type="caution">
    <text evidence="7">The sequence shown here is derived from an EMBL/GenBank/DDBJ whole genome shotgun (WGS) entry which is preliminary data.</text>
</comment>
<feature type="compositionally biased region" description="Polar residues" evidence="5">
    <location>
        <begin position="331"/>
        <end position="346"/>
    </location>
</feature>
<dbReference type="Proteomes" id="UP001295794">
    <property type="component" value="Unassembled WGS sequence"/>
</dbReference>
<protein>
    <submittedName>
        <fullName evidence="7">Uncharacterized protein</fullName>
    </submittedName>
</protein>
<accession>A0AAD2JZP3</accession>
<dbReference type="InterPro" id="IPR006838">
    <property type="entry name" value="ADTRP_AIG1"/>
</dbReference>
<dbReference type="EMBL" id="CAVNYO010000169">
    <property type="protein sequence ID" value="CAK5270863.1"/>
    <property type="molecule type" value="Genomic_DNA"/>
</dbReference>
<evidence type="ECO:0000256" key="5">
    <source>
        <dbReference type="SAM" id="MobiDB-lite"/>
    </source>
</evidence>
<organism evidence="7 9">
    <name type="scientific">Mycena citricolor</name>
    <dbReference type="NCBI Taxonomy" id="2018698"/>
    <lineage>
        <taxon>Eukaryota</taxon>
        <taxon>Fungi</taxon>
        <taxon>Dikarya</taxon>
        <taxon>Basidiomycota</taxon>
        <taxon>Agaricomycotina</taxon>
        <taxon>Agaricomycetes</taxon>
        <taxon>Agaricomycetidae</taxon>
        <taxon>Agaricales</taxon>
        <taxon>Marasmiineae</taxon>
        <taxon>Mycenaceae</taxon>
        <taxon>Mycena</taxon>
    </lineage>
</organism>
<evidence type="ECO:0000256" key="6">
    <source>
        <dbReference type="SAM" id="Phobius"/>
    </source>
</evidence>
<feature type="transmembrane region" description="Helical" evidence="6">
    <location>
        <begin position="225"/>
        <end position="247"/>
    </location>
</feature>
<name>A0AAD2JZP3_9AGAR</name>